<proteinExistence type="predicted"/>
<dbReference type="InterPro" id="IPR046341">
    <property type="entry name" value="SET_dom_sf"/>
</dbReference>
<comment type="caution">
    <text evidence="5">The sequence shown here is derived from an EMBL/GenBank/DDBJ whole genome shotgun (WGS) entry which is preliminary data.</text>
</comment>
<organism evidence="5 6">
    <name type="scientific">Sediminibacterium goheungense</name>
    <dbReference type="NCBI Taxonomy" id="1086393"/>
    <lineage>
        <taxon>Bacteria</taxon>
        <taxon>Pseudomonadati</taxon>
        <taxon>Bacteroidota</taxon>
        <taxon>Chitinophagia</taxon>
        <taxon>Chitinophagales</taxon>
        <taxon>Chitinophagaceae</taxon>
        <taxon>Sediminibacterium</taxon>
    </lineage>
</organism>
<dbReference type="SUPFAM" id="SSF82199">
    <property type="entry name" value="SET domain"/>
    <property type="match status" value="1"/>
</dbReference>
<accession>A0A4R6J4P4</accession>
<feature type="domain" description="Post-SET" evidence="4">
    <location>
        <begin position="122"/>
        <end position="138"/>
    </location>
</feature>
<dbReference type="Gene3D" id="2.170.270.10">
    <property type="entry name" value="SET domain"/>
    <property type="match status" value="1"/>
</dbReference>
<dbReference type="Pfam" id="PF00856">
    <property type="entry name" value="SET"/>
    <property type="match status" value="1"/>
</dbReference>
<sequence>MIPLPLVIPETPKLAKTDFAKVFRNPATGQHSLHATVFFDEGEIICSFSAKETYTTPSYLTLQTGLNKHITLEPECLQYTNHSCEPNVFFDTEKMELVALRSIQPDDEMVFFYPSTEWQMASPFTCNCGSVKCLGTIAGAASLTETQLVNYRLTRFILLQIQNR</sequence>
<dbReference type="PANTHER" id="PTHR12350:SF19">
    <property type="entry name" value="SET DOMAIN-CONTAINING PROTEIN"/>
    <property type="match status" value="1"/>
</dbReference>
<dbReference type="GO" id="GO:0016740">
    <property type="term" value="F:transferase activity"/>
    <property type="evidence" value="ECO:0007669"/>
    <property type="project" value="UniProtKB-KW"/>
</dbReference>
<dbReference type="AlphaFoldDB" id="A0A4R6J4P4"/>
<evidence type="ECO:0000313" key="5">
    <source>
        <dbReference type="EMBL" id="TDO29266.1"/>
    </source>
</evidence>
<dbReference type="PROSITE" id="PS50280">
    <property type="entry name" value="SET"/>
    <property type="match status" value="1"/>
</dbReference>
<feature type="domain" description="SET" evidence="3">
    <location>
        <begin position="10"/>
        <end position="114"/>
    </location>
</feature>
<evidence type="ECO:0000259" key="3">
    <source>
        <dbReference type="PROSITE" id="PS50280"/>
    </source>
</evidence>
<dbReference type="InterPro" id="IPR001214">
    <property type="entry name" value="SET_dom"/>
</dbReference>
<evidence type="ECO:0000259" key="4">
    <source>
        <dbReference type="PROSITE" id="PS50868"/>
    </source>
</evidence>
<evidence type="ECO:0000256" key="1">
    <source>
        <dbReference type="ARBA" id="ARBA00022679"/>
    </source>
</evidence>
<keyword evidence="1" id="KW-0808">Transferase</keyword>
<protein>
    <submittedName>
        <fullName evidence="5">SET domain-containing protein</fullName>
    </submittedName>
</protein>
<dbReference type="RefSeq" id="WP_133473868.1">
    <property type="nucleotide sequence ID" value="NZ_SNWP01000010.1"/>
</dbReference>
<evidence type="ECO:0000313" key="6">
    <source>
        <dbReference type="Proteomes" id="UP000295741"/>
    </source>
</evidence>
<dbReference type="EMBL" id="SNWP01000010">
    <property type="protein sequence ID" value="TDO29266.1"/>
    <property type="molecule type" value="Genomic_DNA"/>
</dbReference>
<dbReference type="InterPro" id="IPR053201">
    <property type="entry name" value="Flavunoidine_N-MTase"/>
</dbReference>
<gene>
    <name evidence="5" type="ORF">BC659_1354</name>
</gene>
<dbReference type="PANTHER" id="PTHR12350">
    <property type="entry name" value="HISTONE-LYSINE N-METHYLTRANSFERASE-RELATED"/>
    <property type="match status" value="1"/>
</dbReference>
<name>A0A4R6J4P4_9BACT</name>
<reference evidence="5 6" key="1">
    <citation type="submission" date="2019-03" db="EMBL/GenBank/DDBJ databases">
        <title>Genomic Encyclopedia of Archaeal and Bacterial Type Strains, Phase II (KMG-II): from individual species to whole genera.</title>
        <authorList>
            <person name="Goeker M."/>
        </authorList>
    </citation>
    <scope>NUCLEOTIDE SEQUENCE [LARGE SCALE GENOMIC DNA]</scope>
    <source>
        <strain evidence="5 6">DSM 28323</strain>
    </source>
</reference>
<keyword evidence="2" id="KW-0949">S-adenosyl-L-methionine</keyword>
<dbReference type="OrthoDB" id="671472at2"/>
<evidence type="ECO:0000256" key="2">
    <source>
        <dbReference type="ARBA" id="ARBA00022691"/>
    </source>
</evidence>
<dbReference type="InterPro" id="IPR003616">
    <property type="entry name" value="Post-SET_dom"/>
</dbReference>
<dbReference type="Proteomes" id="UP000295741">
    <property type="component" value="Unassembled WGS sequence"/>
</dbReference>
<dbReference type="PROSITE" id="PS50868">
    <property type="entry name" value="POST_SET"/>
    <property type="match status" value="1"/>
</dbReference>
<keyword evidence="6" id="KW-1185">Reference proteome</keyword>